<dbReference type="UniPathway" id="UPA00098">
    <property type="reaction ID" value="UER00361"/>
</dbReference>
<proteinExistence type="inferred from homology"/>
<keyword evidence="5 8" id="KW-0641">Proline biosynthesis</keyword>
<dbReference type="GO" id="GO:0055129">
    <property type="term" value="P:L-proline biosynthetic process"/>
    <property type="evidence" value="ECO:0007669"/>
    <property type="project" value="UniProtKB-UniRule"/>
</dbReference>
<dbReference type="Pfam" id="PF14748">
    <property type="entry name" value="P5CR_dimer"/>
    <property type="match status" value="1"/>
</dbReference>
<dbReference type="NCBIfam" id="TIGR00112">
    <property type="entry name" value="proC"/>
    <property type="match status" value="1"/>
</dbReference>
<feature type="binding site" evidence="10">
    <location>
        <position position="57"/>
    </location>
    <ligand>
        <name>NADPH</name>
        <dbReference type="ChEBI" id="CHEBI:57783"/>
    </ligand>
</feature>
<dbReference type="GO" id="GO:0004735">
    <property type="term" value="F:pyrroline-5-carboxylate reductase activity"/>
    <property type="evidence" value="ECO:0007669"/>
    <property type="project" value="UniProtKB-UniRule"/>
</dbReference>
<evidence type="ECO:0000313" key="15">
    <source>
        <dbReference type="Proteomes" id="UP000035036"/>
    </source>
</evidence>
<dbReference type="PANTHER" id="PTHR11645:SF0">
    <property type="entry name" value="PYRROLINE-5-CARBOXYLATE REDUCTASE 3"/>
    <property type="match status" value="1"/>
</dbReference>
<dbReference type="Gene3D" id="1.10.3730.10">
    <property type="entry name" value="ProC C-terminal domain-like"/>
    <property type="match status" value="1"/>
</dbReference>
<evidence type="ECO:0000256" key="7">
    <source>
        <dbReference type="ARBA" id="ARBA00023002"/>
    </source>
</evidence>
<dbReference type="STRING" id="483547.GSUB_03405"/>
<dbReference type="InterPro" id="IPR000304">
    <property type="entry name" value="Pyrroline-COOH_reductase"/>
</dbReference>
<evidence type="ECO:0000259" key="12">
    <source>
        <dbReference type="Pfam" id="PF03807"/>
    </source>
</evidence>
<protein>
    <recommendedName>
        <fullName evidence="8 9">Pyrroline-5-carboxylate reductase</fullName>
        <shortName evidence="8">P5C reductase</shortName>
        <shortName evidence="8">P5CR</shortName>
        <ecNumber evidence="8 9">1.5.1.2</ecNumber>
    </recommendedName>
    <alternativeName>
        <fullName evidence="8">PCA reductase</fullName>
    </alternativeName>
</protein>
<evidence type="ECO:0000256" key="8">
    <source>
        <dbReference type="HAMAP-Rule" id="MF_01925"/>
    </source>
</evidence>
<keyword evidence="7 8" id="KW-0560">Oxidoreductase</keyword>
<feature type="domain" description="Pyrroline-5-carboxylate reductase catalytic N-terminal" evidence="12">
    <location>
        <begin position="5"/>
        <end position="99"/>
    </location>
</feature>
<dbReference type="InterPro" id="IPR029036">
    <property type="entry name" value="P5CR_dimer"/>
</dbReference>
<organism evidence="14 15">
    <name type="scientific">Geoalkalibacter subterraneus</name>
    <dbReference type="NCBI Taxonomy" id="483547"/>
    <lineage>
        <taxon>Bacteria</taxon>
        <taxon>Pseudomonadati</taxon>
        <taxon>Thermodesulfobacteriota</taxon>
        <taxon>Desulfuromonadia</taxon>
        <taxon>Desulfuromonadales</taxon>
        <taxon>Geoalkalibacteraceae</taxon>
        <taxon>Geoalkalibacter</taxon>
    </lineage>
</organism>
<dbReference type="FunFam" id="3.40.50.720:FF:000190">
    <property type="entry name" value="Pyrroline-5-carboxylate reductase"/>
    <property type="match status" value="1"/>
</dbReference>
<dbReference type="PIRSF" id="PIRSF000193">
    <property type="entry name" value="Pyrrol-5-carb_rd"/>
    <property type="match status" value="1"/>
</dbReference>
<dbReference type="InterPro" id="IPR028939">
    <property type="entry name" value="P5C_Rdtase_cat_N"/>
</dbReference>
<gene>
    <name evidence="8" type="primary">proC</name>
    <name evidence="14" type="ORF">GSUB_03405</name>
</gene>
<comment type="pathway">
    <text evidence="8 11">Amino-acid biosynthesis; L-proline biosynthesis; L-proline from L-glutamate 5-semialdehyde: step 1/1.</text>
</comment>
<comment type="catalytic activity">
    <reaction evidence="8">
        <text>L-proline + NAD(+) = (S)-1-pyrroline-5-carboxylate + NADH + 2 H(+)</text>
        <dbReference type="Rhea" id="RHEA:14105"/>
        <dbReference type="ChEBI" id="CHEBI:15378"/>
        <dbReference type="ChEBI" id="CHEBI:17388"/>
        <dbReference type="ChEBI" id="CHEBI:57540"/>
        <dbReference type="ChEBI" id="CHEBI:57945"/>
        <dbReference type="ChEBI" id="CHEBI:60039"/>
        <dbReference type="EC" id="1.5.1.2"/>
    </reaction>
</comment>
<evidence type="ECO:0000259" key="13">
    <source>
        <dbReference type="Pfam" id="PF14748"/>
    </source>
</evidence>
<evidence type="ECO:0000256" key="2">
    <source>
        <dbReference type="ARBA" id="ARBA00005525"/>
    </source>
</evidence>
<evidence type="ECO:0000256" key="3">
    <source>
        <dbReference type="ARBA" id="ARBA00022490"/>
    </source>
</evidence>
<sequence>MRERKIGFIGGGNMAEALIRGMLAASFSAERIWVAEPRAERREWLEEHYGFAARADNGEVAKACDVLILSIKPQMINSVMPEIAEYFSDKKLLISILAGVSTQALESFLPGAPRVVRVMPNTPALVGEGAAGLCGGRHAREGDLTAAQQLLESVGVARVVTEKEMDAVTGLSGSGPAYVYTLIEALADGAVRQGLGRDDALALASQTVLGAARMVLETGEHPAVLRDRVCSPGGTTIAGVAALEEGNFRATLMEAVNRATQRSRELGNS</sequence>
<comment type="function">
    <text evidence="8">Catalyzes the reduction of 1-pyrroline-5-carboxylate (PCA) to L-proline.</text>
</comment>
<dbReference type="HOGENOM" id="CLU_042344_3_1_7"/>
<evidence type="ECO:0000256" key="1">
    <source>
        <dbReference type="ARBA" id="ARBA00004496"/>
    </source>
</evidence>
<keyword evidence="4 8" id="KW-0028">Amino-acid biosynthesis</keyword>
<dbReference type="InterPro" id="IPR036291">
    <property type="entry name" value="NAD(P)-bd_dom_sf"/>
</dbReference>
<dbReference type="PANTHER" id="PTHR11645">
    <property type="entry name" value="PYRROLINE-5-CARBOXYLATE REDUCTASE"/>
    <property type="match status" value="1"/>
</dbReference>
<dbReference type="FunFam" id="1.10.3730.10:FF:000001">
    <property type="entry name" value="Pyrroline-5-carboxylate reductase"/>
    <property type="match status" value="1"/>
</dbReference>
<dbReference type="SUPFAM" id="SSF48179">
    <property type="entry name" value="6-phosphogluconate dehydrogenase C-terminal domain-like"/>
    <property type="match status" value="1"/>
</dbReference>
<evidence type="ECO:0000256" key="10">
    <source>
        <dbReference type="PIRSR" id="PIRSR000193-1"/>
    </source>
</evidence>
<dbReference type="InterPro" id="IPR008927">
    <property type="entry name" value="6-PGluconate_DH-like_C_sf"/>
</dbReference>
<dbReference type="GO" id="GO:0005737">
    <property type="term" value="C:cytoplasm"/>
    <property type="evidence" value="ECO:0007669"/>
    <property type="project" value="UniProtKB-SubCell"/>
</dbReference>
<dbReference type="PROSITE" id="PS00521">
    <property type="entry name" value="P5CR"/>
    <property type="match status" value="1"/>
</dbReference>
<dbReference type="Proteomes" id="UP000035036">
    <property type="component" value="Chromosome"/>
</dbReference>
<evidence type="ECO:0000256" key="5">
    <source>
        <dbReference type="ARBA" id="ARBA00022650"/>
    </source>
</evidence>
<dbReference type="KEGG" id="gsb:GSUB_03405"/>
<dbReference type="HAMAP" id="MF_01925">
    <property type="entry name" value="P5C_reductase"/>
    <property type="match status" value="1"/>
</dbReference>
<evidence type="ECO:0000313" key="14">
    <source>
        <dbReference type="EMBL" id="AJF05805.1"/>
    </source>
</evidence>
<evidence type="ECO:0000256" key="9">
    <source>
        <dbReference type="NCBIfam" id="TIGR00112"/>
    </source>
</evidence>
<evidence type="ECO:0000256" key="6">
    <source>
        <dbReference type="ARBA" id="ARBA00022857"/>
    </source>
</evidence>
<dbReference type="EC" id="1.5.1.2" evidence="8 9"/>
<feature type="domain" description="Pyrroline-5-carboxylate reductase dimerisation" evidence="13">
    <location>
        <begin position="162"/>
        <end position="266"/>
    </location>
</feature>
<dbReference type="OrthoDB" id="9805754at2"/>
<dbReference type="AlphaFoldDB" id="A0A0B5FP13"/>
<keyword evidence="15" id="KW-1185">Reference proteome</keyword>
<dbReference type="InterPro" id="IPR053790">
    <property type="entry name" value="P5CR-like_CS"/>
</dbReference>
<feature type="binding site" evidence="10">
    <location>
        <begin position="9"/>
        <end position="14"/>
    </location>
    <ligand>
        <name>NADP(+)</name>
        <dbReference type="ChEBI" id="CHEBI:58349"/>
    </ligand>
</feature>
<dbReference type="Pfam" id="PF03807">
    <property type="entry name" value="F420_oxidored"/>
    <property type="match status" value="1"/>
</dbReference>
<comment type="catalytic activity">
    <reaction evidence="8 11">
        <text>L-proline + NADP(+) = (S)-1-pyrroline-5-carboxylate + NADPH + 2 H(+)</text>
        <dbReference type="Rhea" id="RHEA:14109"/>
        <dbReference type="ChEBI" id="CHEBI:15378"/>
        <dbReference type="ChEBI" id="CHEBI:17388"/>
        <dbReference type="ChEBI" id="CHEBI:57783"/>
        <dbReference type="ChEBI" id="CHEBI:58349"/>
        <dbReference type="ChEBI" id="CHEBI:60039"/>
        <dbReference type="EC" id="1.5.1.2"/>
    </reaction>
</comment>
<accession>A0A0B5FP13</accession>
<dbReference type="Gene3D" id="3.40.50.720">
    <property type="entry name" value="NAD(P)-binding Rossmann-like Domain"/>
    <property type="match status" value="1"/>
</dbReference>
<comment type="subcellular location">
    <subcellularLocation>
        <location evidence="1 8">Cytoplasm</location>
    </subcellularLocation>
</comment>
<evidence type="ECO:0000256" key="11">
    <source>
        <dbReference type="RuleBase" id="RU003903"/>
    </source>
</evidence>
<evidence type="ECO:0000256" key="4">
    <source>
        <dbReference type="ARBA" id="ARBA00022605"/>
    </source>
</evidence>
<dbReference type="RefSeq" id="WP_040199193.1">
    <property type="nucleotide sequence ID" value="NZ_CP010311.1"/>
</dbReference>
<comment type="similarity">
    <text evidence="2 8 11">Belongs to the pyrroline-5-carboxylate reductase family.</text>
</comment>
<dbReference type="EMBL" id="CP010311">
    <property type="protein sequence ID" value="AJF05805.1"/>
    <property type="molecule type" value="Genomic_DNA"/>
</dbReference>
<keyword evidence="6 8" id="KW-0521">NADP</keyword>
<name>A0A0B5FP13_9BACT</name>
<dbReference type="SUPFAM" id="SSF51735">
    <property type="entry name" value="NAD(P)-binding Rossmann-fold domains"/>
    <property type="match status" value="1"/>
</dbReference>
<reference evidence="14 15" key="1">
    <citation type="journal article" date="2015" name="Genome Announc.">
        <title>Genomes of Geoalkalibacter ferrihydriticus Z-0531T and Geoalkalibacter subterraneus Red1T, Two Haloalkaliphilic Metal-Reducing Deltaproteobacteria.</title>
        <authorList>
            <person name="Badalamenti J.P."/>
            <person name="Krajmalnik-Brown R."/>
            <person name="Torres C.I."/>
            <person name="Bond D.R."/>
        </authorList>
    </citation>
    <scope>NUCLEOTIDE SEQUENCE [LARGE SCALE GENOMIC DNA]</scope>
    <source>
        <strain evidence="14 15">Red1</strain>
    </source>
</reference>
<keyword evidence="3 8" id="KW-0963">Cytoplasm</keyword>